<comment type="subcellular location">
    <subcellularLocation>
        <location evidence="1">Cell membrane</location>
        <topology evidence="1">Lipid-anchor</topology>
    </subcellularLocation>
</comment>
<keyword evidence="6" id="KW-0564">Palmitate</keyword>
<dbReference type="OrthoDB" id="402565at2"/>
<feature type="chain" id="PRO_5003701290" evidence="9">
    <location>
        <begin position="24"/>
        <end position="266"/>
    </location>
</feature>
<accession>I5D516</accession>
<evidence type="ECO:0000256" key="8">
    <source>
        <dbReference type="SAM" id="MobiDB-lite"/>
    </source>
</evidence>
<dbReference type="PATRIC" id="fig|1110504.5.peg.760"/>
<keyword evidence="2" id="KW-1003">Cell membrane</keyword>
<evidence type="ECO:0000313" key="10">
    <source>
        <dbReference type="EMBL" id="EIN14775.1"/>
    </source>
</evidence>
<dbReference type="EMBL" id="AJPR01000012">
    <property type="protein sequence ID" value="EIN14775.1"/>
    <property type="molecule type" value="Genomic_DNA"/>
</dbReference>
<evidence type="ECO:0000256" key="6">
    <source>
        <dbReference type="ARBA" id="ARBA00023139"/>
    </source>
</evidence>
<evidence type="ECO:0000256" key="2">
    <source>
        <dbReference type="ARBA" id="ARBA00022475"/>
    </source>
</evidence>
<reference evidence="10 11" key="1">
    <citation type="journal article" date="2012" name="Appl. Environ. Microbiol.">
        <title>Emergence of Atypical Mycoplasma agalactiae Strains Harboring a New Prophage and Associated with an Alpine Wild Ungulate Mortality Episode.</title>
        <authorList>
            <person name="Tardy F."/>
            <person name="Baranowski E."/>
            <person name="Nouvel L.X."/>
            <person name="Mick V."/>
            <person name="Manso-Silvan L."/>
            <person name="Thiaucourt F."/>
            <person name="Thebault P."/>
            <person name="Breton M."/>
            <person name="Sirand-Pugnet P."/>
            <person name="Blanchard A."/>
            <person name="Garnier A."/>
            <person name="Gibert P."/>
            <person name="Game Y."/>
            <person name="Poumarat F."/>
            <person name="Citti C."/>
        </authorList>
    </citation>
    <scope>NUCLEOTIDE SEQUENCE [LARGE SCALE GENOMIC DNA]</scope>
    <source>
        <strain evidence="10 11">14628</strain>
    </source>
</reference>
<dbReference type="NCBIfam" id="NF033817">
    <property type="entry name" value="Mplas_variab_LP"/>
    <property type="match status" value="1"/>
</dbReference>
<name>I5D516_MYCAA</name>
<keyword evidence="4" id="KW-0677">Repeat</keyword>
<keyword evidence="7 10" id="KW-0449">Lipoprotein</keyword>
<protein>
    <submittedName>
        <fullName evidence="10">p30, predicted lipoprotein</fullName>
    </submittedName>
</protein>
<feature type="region of interest" description="Disordered" evidence="8">
    <location>
        <begin position="27"/>
        <end position="78"/>
    </location>
</feature>
<organism evidence="10 11">
    <name type="scientific">Mycoplasmopsis agalactiae 14628</name>
    <dbReference type="NCBI Taxonomy" id="1110504"/>
    <lineage>
        <taxon>Bacteria</taxon>
        <taxon>Bacillati</taxon>
        <taxon>Mycoplasmatota</taxon>
        <taxon>Mycoplasmoidales</taxon>
        <taxon>Metamycoplasmataceae</taxon>
        <taxon>Mycoplasmopsis</taxon>
    </lineage>
</organism>
<dbReference type="Pfam" id="PF07390">
    <property type="entry name" value="P30"/>
    <property type="match status" value="1"/>
</dbReference>
<dbReference type="RefSeq" id="WP_004024489.1">
    <property type="nucleotide sequence ID" value="NZ_AJPR01000012.1"/>
</dbReference>
<dbReference type="Proteomes" id="UP000003181">
    <property type="component" value="Unassembled WGS sequence"/>
</dbReference>
<evidence type="ECO:0000256" key="1">
    <source>
        <dbReference type="ARBA" id="ARBA00004193"/>
    </source>
</evidence>
<feature type="compositionally biased region" description="Polar residues" evidence="8">
    <location>
        <begin position="48"/>
        <end position="57"/>
    </location>
</feature>
<evidence type="ECO:0000256" key="7">
    <source>
        <dbReference type="ARBA" id="ARBA00023288"/>
    </source>
</evidence>
<dbReference type="AlphaFoldDB" id="I5D516"/>
<dbReference type="InterPro" id="IPR049890">
    <property type="entry name" value="VlpA-F-like_signal"/>
</dbReference>
<feature type="signal peptide" evidence="9">
    <location>
        <begin position="1"/>
        <end position="23"/>
    </location>
</feature>
<proteinExistence type="predicted"/>
<gene>
    <name evidence="10" type="primary">p30</name>
    <name evidence="10" type="ORF">MAGb_7800</name>
</gene>
<evidence type="ECO:0000256" key="3">
    <source>
        <dbReference type="ARBA" id="ARBA00022729"/>
    </source>
</evidence>
<dbReference type="InterPro" id="IPR009975">
    <property type="entry name" value="P30"/>
</dbReference>
<keyword evidence="5" id="KW-0472">Membrane</keyword>
<keyword evidence="3 9" id="KW-0732">Signal</keyword>
<sequence length="266" mass="29101">MKLKLLLSLGTALTATFSIPFVAAKCGEGDKKEEVRKPKEEPAKPVDNSKNNDSSNEMGGKTNLGNSANSSNSSSQNNLLGAEANTENLPAPRDLNHESLVAPISNEKRIKTTLENSKKDGEKVDEKQKATYKDIDFDISQVKITIDKKDLKDEDLISPKKGNNKQLFISSFKGETKVSGKFEKGQKPWDGISIGSVIGLPKDYSISNADSPLYTSKKGRKNSVKSNGFINVEKDGSNLKIKFRFYKFNKGGNSTVSTKVYEAIIS</sequence>
<evidence type="ECO:0000256" key="4">
    <source>
        <dbReference type="ARBA" id="ARBA00022737"/>
    </source>
</evidence>
<evidence type="ECO:0000313" key="11">
    <source>
        <dbReference type="Proteomes" id="UP000003181"/>
    </source>
</evidence>
<feature type="compositionally biased region" description="Basic and acidic residues" evidence="8">
    <location>
        <begin position="27"/>
        <end position="44"/>
    </location>
</feature>
<comment type="caution">
    <text evidence="10">The sequence shown here is derived from an EMBL/GenBank/DDBJ whole genome shotgun (WGS) entry which is preliminary data.</text>
</comment>
<feature type="compositionally biased region" description="Low complexity" evidence="8">
    <location>
        <begin position="63"/>
        <end position="78"/>
    </location>
</feature>
<evidence type="ECO:0000256" key="9">
    <source>
        <dbReference type="SAM" id="SignalP"/>
    </source>
</evidence>
<dbReference type="GO" id="GO:0005886">
    <property type="term" value="C:plasma membrane"/>
    <property type="evidence" value="ECO:0007669"/>
    <property type="project" value="UniProtKB-SubCell"/>
</dbReference>
<evidence type="ECO:0000256" key="5">
    <source>
        <dbReference type="ARBA" id="ARBA00023136"/>
    </source>
</evidence>